<dbReference type="Proteomes" id="UP000296049">
    <property type="component" value="Unassembled WGS sequence"/>
</dbReference>
<gene>
    <name evidence="2" type="ORF">Anapl_09381</name>
</gene>
<evidence type="ECO:0000313" key="2">
    <source>
        <dbReference type="EMBL" id="EOB06614.1"/>
    </source>
</evidence>
<evidence type="ECO:0000313" key="3">
    <source>
        <dbReference type="Proteomes" id="UP000296049"/>
    </source>
</evidence>
<sequence length="230" mass="25724">MGAVEAQKASWCDSDTCQHENPQDIGSRAQHKEELPIRTDEPVDVWRPLPGQRLHFQNNLGCGVGTPAVPRFSTDGYLQKRNATGAVWHPQVNATRAVFLQPLCGNATARQHENNRRGRTRFTFLQAIQRAAADAGTLLQGSIKTSGEGEQGSHSCRQFSVLLPMHKGSDPGEEALVFGEARREQRWGWKRCKHPVPEPQHRRPAQIPRTARSQTPQKRLPSFTKEAVML</sequence>
<proteinExistence type="predicted"/>
<dbReference type="EMBL" id="KB742594">
    <property type="protein sequence ID" value="EOB06614.1"/>
    <property type="molecule type" value="Genomic_DNA"/>
</dbReference>
<protein>
    <submittedName>
        <fullName evidence="2">Uncharacterized protein</fullName>
    </submittedName>
</protein>
<feature type="region of interest" description="Disordered" evidence="1">
    <location>
        <begin position="1"/>
        <end position="34"/>
    </location>
</feature>
<accession>R0LLN8</accession>
<dbReference type="AlphaFoldDB" id="R0LLN8"/>
<feature type="region of interest" description="Disordered" evidence="1">
    <location>
        <begin position="193"/>
        <end position="230"/>
    </location>
</feature>
<name>R0LLN8_ANAPL</name>
<keyword evidence="3" id="KW-1185">Reference proteome</keyword>
<evidence type="ECO:0000256" key="1">
    <source>
        <dbReference type="SAM" id="MobiDB-lite"/>
    </source>
</evidence>
<reference evidence="3" key="1">
    <citation type="journal article" date="2013" name="Nat. Genet.">
        <title>The duck genome and transcriptome provide insight into an avian influenza virus reservoir species.</title>
        <authorList>
            <person name="Huang Y."/>
            <person name="Li Y."/>
            <person name="Burt D.W."/>
            <person name="Chen H."/>
            <person name="Zhang Y."/>
            <person name="Qian W."/>
            <person name="Kim H."/>
            <person name="Gan S."/>
            <person name="Zhao Y."/>
            <person name="Li J."/>
            <person name="Yi K."/>
            <person name="Feng H."/>
            <person name="Zhu P."/>
            <person name="Li B."/>
            <person name="Liu Q."/>
            <person name="Fairley S."/>
            <person name="Magor K.E."/>
            <person name="Du Z."/>
            <person name="Hu X."/>
            <person name="Goodman L."/>
            <person name="Tafer H."/>
            <person name="Vignal A."/>
            <person name="Lee T."/>
            <person name="Kim K.W."/>
            <person name="Sheng Z."/>
            <person name="An Y."/>
            <person name="Searle S."/>
            <person name="Herrero J."/>
            <person name="Groenen M.A."/>
            <person name="Crooijmans R.P."/>
            <person name="Faraut T."/>
            <person name="Cai Q."/>
            <person name="Webster R.G."/>
            <person name="Aldridge J.R."/>
            <person name="Warren W.C."/>
            <person name="Bartschat S."/>
            <person name="Kehr S."/>
            <person name="Marz M."/>
            <person name="Stadler P.F."/>
            <person name="Smith J."/>
            <person name="Kraus R.H."/>
            <person name="Zhao Y."/>
            <person name="Ren L."/>
            <person name="Fei J."/>
            <person name="Morisson M."/>
            <person name="Kaiser P."/>
            <person name="Griffin D.K."/>
            <person name="Rao M."/>
            <person name="Pitel F."/>
            <person name="Wang J."/>
            <person name="Li N."/>
        </authorList>
    </citation>
    <scope>NUCLEOTIDE SEQUENCE [LARGE SCALE GENOMIC DNA]</scope>
</reference>
<organism evidence="2 3">
    <name type="scientific">Anas platyrhynchos</name>
    <name type="common">Mallard</name>
    <name type="synonym">Anas boschas</name>
    <dbReference type="NCBI Taxonomy" id="8839"/>
    <lineage>
        <taxon>Eukaryota</taxon>
        <taxon>Metazoa</taxon>
        <taxon>Chordata</taxon>
        <taxon>Craniata</taxon>
        <taxon>Vertebrata</taxon>
        <taxon>Euteleostomi</taxon>
        <taxon>Archelosauria</taxon>
        <taxon>Archosauria</taxon>
        <taxon>Dinosauria</taxon>
        <taxon>Saurischia</taxon>
        <taxon>Theropoda</taxon>
        <taxon>Coelurosauria</taxon>
        <taxon>Aves</taxon>
        <taxon>Neognathae</taxon>
        <taxon>Galloanserae</taxon>
        <taxon>Anseriformes</taxon>
        <taxon>Anatidae</taxon>
        <taxon>Anatinae</taxon>
        <taxon>Anas</taxon>
    </lineage>
</organism>